<keyword evidence="3" id="KW-0698">rRNA processing</keyword>
<gene>
    <name evidence="12" type="ORF">P4O66_016031</name>
</gene>
<comment type="similarity">
    <text evidence="2">Belongs to the class IV-like SAM-binding methyltransferase superfamily. RNA methyltransferase TrmH family.</text>
</comment>
<evidence type="ECO:0000313" key="13">
    <source>
        <dbReference type="Proteomes" id="UP001239994"/>
    </source>
</evidence>
<evidence type="ECO:0000256" key="3">
    <source>
        <dbReference type="ARBA" id="ARBA00022552"/>
    </source>
</evidence>
<dbReference type="InterPro" id="IPR001537">
    <property type="entry name" value="SpoU_MeTrfase"/>
</dbReference>
<evidence type="ECO:0000256" key="1">
    <source>
        <dbReference type="ARBA" id="ARBA00004173"/>
    </source>
</evidence>
<evidence type="ECO:0000256" key="8">
    <source>
        <dbReference type="ARBA" id="ARBA00023128"/>
    </source>
</evidence>
<keyword evidence="13" id="KW-1185">Reference proteome</keyword>
<feature type="region of interest" description="Disordered" evidence="10">
    <location>
        <begin position="29"/>
        <end position="75"/>
    </location>
</feature>
<dbReference type="GO" id="GO:0016435">
    <property type="term" value="F:rRNA (guanine) methyltransferase activity"/>
    <property type="evidence" value="ECO:0007669"/>
    <property type="project" value="TreeGrafter"/>
</dbReference>
<dbReference type="Gene3D" id="3.30.1330.30">
    <property type="match status" value="1"/>
</dbReference>
<keyword evidence="4" id="KW-0489">Methyltransferase</keyword>
<evidence type="ECO:0000256" key="6">
    <source>
        <dbReference type="ARBA" id="ARBA00022691"/>
    </source>
</evidence>
<evidence type="ECO:0000256" key="2">
    <source>
        <dbReference type="ARBA" id="ARBA00007228"/>
    </source>
</evidence>
<reference evidence="12" key="1">
    <citation type="submission" date="2023-03" db="EMBL/GenBank/DDBJ databases">
        <title>Electrophorus voltai genome.</title>
        <authorList>
            <person name="Bian C."/>
        </authorList>
    </citation>
    <scope>NUCLEOTIDE SEQUENCE</scope>
    <source>
        <strain evidence="12">CB-2022</strain>
        <tissue evidence="12">Muscle</tissue>
    </source>
</reference>
<evidence type="ECO:0000256" key="7">
    <source>
        <dbReference type="ARBA" id="ARBA00022946"/>
    </source>
</evidence>
<dbReference type="AlphaFoldDB" id="A0AAD8YXI7"/>
<dbReference type="InterPro" id="IPR029026">
    <property type="entry name" value="tRNA_m1G_MTases_N"/>
</dbReference>
<dbReference type="GO" id="GO:0005739">
    <property type="term" value="C:mitochondrion"/>
    <property type="evidence" value="ECO:0007669"/>
    <property type="project" value="UniProtKB-SubCell"/>
</dbReference>
<evidence type="ECO:0000313" key="12">
    <source>
        <dbReference type="EMBL" id="KAK1787535.1"/>
    </source>
</evidence>
<evidence type="ECO:0000256" key="4">
    <source>
        <dbReference type="ARBA" id="ARBA00022603"/>
    </source>
</evidence>
<dbReference type="InterPro" id="IPR047182">
    <property type="entry name" value="MRM1"/>
</dbReference>
<comment type="subcellular location">
    <subcellularLocation>
        <location evidence="1">Mitochondrion</location>
    </subcellularLocation>
</comment>
<dbReference type="InterPro" id="IPR047261">
    <property type="entry name" value="MRM1_MeTrfase_dom"/>
</dbReference>
<dbReference type="Proteomes" id="UP001239994">
    <property type="component" value="Unassembled WGS sequence"/>
</dbReference>
<keyword evidence="6" id="KW-0949">S-adenosyl-L-methionine</keyword>
<evidence type="ECO:0000256" key="9">
    <source>
        <dbReference type="ARBA" id="ARBA00034881"/>
    </source>
</evidence>
<proteinExistence type="inferred from homology"/>
<dbReference type="Pfam" id="PF00588">
    <property type="entry name" value="SpoU_methylase"/>
    <property type="match status" value="1"/>
</dbReference>
<keyword evidence="5" id="KW-0808">Transferase</keyword>
<comment type="caution">
    <text evidence="12">The sequence shown here is derived from an EMBL/GenBank/DDBJ whole genome shotgun (WGS) entry which is preliminary data.</text>
</comment>
<dbReference type="InterPro" id="IPR029028">
    <property type="entry name" value="Alpha/beta_knot_MTases"/>
</dbReference>
<keyword evidence="7" id="KW-0809">Transit peptide</keyword>
<keyword evidence="8" id="KW-0496">Mitochondrion</keyword>
<dbReference type="PANTHER" id="PTHR46103:SF1">
    <property type="entry name" value="RRNA METHYLTRANSFERASE 1, MITOCHONDRIAL"/>
    <property type="match status" value="1"/>
</dbReference>
<accession>A0AAD8YXI7</accession>
<name>A0AAD8YXI7_9TELE</name>
<dbReference type="Gene3D" id="3.40.1280.10">
    <property type="match status" value="1"/>
</dbReference>
<dbReference type="SUPFAM" id="SSF75217">
    <property type="entry name" value="alpha/beta knot"/>
    <property type="match status" value="1"/>
</dbReference>
<protein>
    <recommendedName>
        <fullName evidence="9">rRNA methyltransferase 1, mitochondrial</fullName>
    </recommendedName>
</protein>
<dbReference type="CDD" id="cd18105">
    <property type="entry name" value="SpoU-like_MRM1"/>
    <property type="match status" value="1"/>
</dbReference>
<dbReference type="Pfam" id="PF08032">
    <property type="entry name" value="SpoU_sub_bind"/>
    <property type="match status" value="1"/>
</dbReference>
<dbReference type="EMBL" id="JAROKS010000023">
    <property type="protein sequence ID" value="KAK1787535.1"/>
    <property type="molecule type" value="Genomic_DNA"/>
</dbReference>
<evidence type="ECO:0000256" key="5">
    <source>
        <dbReference type="ARBA" id="ARBA00022679"/>
    </source>
</evidence>
<feature type="domain" description="RNA 2-O ribose methyltransferase substrate binding" evidence="11">
    <location>
        <begin position="109"/>
        <end position="187"/>
    </location>
</feature>
<dbReference type="GO" id="GO:0003723">
    <property type="term" value="F:RNA binding"/>
    <property type="evidence" value="ECO:0007669"/>
    <property type="project" value="InterPro"/>
</dbReference>
<evidence type="ECO:0000259" key="11">
    <source>
        <dbReference type="SMART" id="SM00967"/>
    </source>
</evidence>
<dbReference type="PANTHER" id="PTHR46103">
    <property type="entry name" value="RRNA METHYLTRANSFERASE 1, MITOCHONDRIAL"/>
    <property type="match status" value="1"/>
</dbReference>
<feature type="compositionally biased region" description="Basic and acidic residues" evidence="10">
    <location>
        <begin position="57"/>
        <end position="75"/>
    </location>
</feature>
<organism evidence="12 13">
    <name type="scientific">Electrophorus voltai</name>
    <dbReference type="NCBI Taxonomy" id="2609070"/>
    <lineage>
        <taxon>Eukaryota</taxon>
        <taxon>Metazoa</taxon>
        <taxon>Chordata</taxon>
        <taxon>Craniata</taxon>
        <taxon>Vertebrata</taxon>
        <taxon>Euteleostomi</taxon>
        <taxon>Actinopterygii</taxon>
        <taxon>Neopterygii</taxon>
        <taxon>Teleostei</taxon>
        <taxon>Ostariophysi</taxon>
        <taxon>Gymnotiformes</taxon>
        <taxon>Gymnotoidei</taxon>
        <taxon>Gymnotidae</taxon>
        <taxon>Electrophorus</taxon>
    </lineage>
</organism>
<sequence length="387" mass="42383">MFSGGTQHATYHATKRLLWPRDAGYNLSERSRRNHSRTTVFPSTKRSQREPMSPPFFERRSRAESRVSSDLRKLSQEDWEEAGTAKLVKGSQKGRAARARLGGDKQDEMVFGVAPCLLALSQGRRNPSRLFVKNAEGRPREAVQKVCEAALSRGVPIQRATKRELEKMTSSVVHQGVCLQASALGFVTEEKPTSPQPGRHRHPLWLILDGVQDPMNLGSILRSAYFLGVDRVASSIRNSCPLTPVVSKASSGVMEIIDVYGYDNLSDIIKVKLGQGWQVIGTIGSVEASSGASIVPCSNFEMSKPSLLLMGVSLCKFAMELRVPLHVSIPRPPTSPRVLAGGEGYGLSRDLRELCDVWLTIPPRRDLHPAVDSLNVSVATGVLASFS</sequence>
<dbReference type="InterPro" id="IPR013123">
    <property type="entry name" value="SpoU_subst-bd"/>
</dbReference>
<dbReference type="SMART" id="SM00967">
    <property type="entry name" value="SpoU_sub_bind"/>
    <property type="match status" value="1"/>
</dbReference>
<dbReference type="InterPro" id="IPR029064">
    <property type="entry name" value="Ribosomal_eL30-like_sf"/>
</dbReference>
<evidence type="ECO:0000256" key="10">
    <source>
        <dbReference type="SAM" id="MobiDB-lite"/>
    </source>
</evidence>
<dbReference type="SUPFAM" id="SSF55315">
    <property type="entry name" value="L30e-like"/>
    <property type="match status" value="1"/>
</dbReference>